<evidence type="ECO:0000256" key="1">
    <source>
        <dbReference type="ARBA" id="ARBA00022679"/>
    </source>
</evidence>
<reference evidence="4 5" key="1">
    <citation type="submission" date="2018-12" db="EMBL/GenBank/DDBJ databases">
        <authorList>
            <consortium name="Pathogen Informatics"/>
        </authorList>
    </citation>
    <scope>NUCLEOTIDE SEQUENCE [LARGE SCALE GENOMIC DNA]</scope>
    <source>
        <strain evidence="4 5">NCTC13071</strain>
    </source>
</reference>
<keyword evidence="2" id="KW-0012">Acyltransferase</keyword>
<feature type="domain" description="Peptidase M28" evidence="3">
    <location>
        <begin position="108"/>
        <end position="336"/>
    </location>
</feature>
<dbReference type="GO" id="GO:0016603">
    <property type="term" value="F:glutaminyl-peptide cyclotransferase activity"/>
    <property type="evidence" value="ECO:0007669"/>
    <property type="project" value="TreeGrafter"/>
</dbReference>
<dbReference type="SUPFAM" id="SSF53187">
    <property type="entry name" value="Zn-dependent exopeptidases"/>
    <property type="match status" value="1"/>
</dbReference>
<keyword evidence="4" id="KW-0031">Aminopeptidase</keyword>
<evidence type="ECO:0000259" key="3">
    <source>
        <dbReference type="Pfam" id="PF04389"/>
    </source>
</evidence>
<sequence>MKITLGVAVAVLAIGGLHYYKNADSKVQNIEETEEVAKVNPVGPLFNADSAYAFTKAQCDFGPRDMNSRGHDLCGEWIVSKFKEYSCKVTTQTATLAGYDGTKLRSRNIMASINPEATTRILLCAHWDTRPWADNDPDSANWRKPILAANDAASGVAVMLELARIIQKSKHEKAFNKQLGIDFVCFDAEDWGTPQWANVADNADSWALGAQYWSKNLPQGYEARYGILLDMVGGVGAKFYREGMSMQYAPEIVKKVWRAAREVGFGSYFPKEDGGMITDDHVPVNQFAKIPTIDIIPYYPDCQQSSFGPTWHTLADNMENIDKNTLKAVGQTLVQVIYKEK</sequence>
<protein>
    <submittedName>
        <fullName evidence="4">Arginyl aminopeptidase</fullName>
        <ecNumber evidence="4">3.4.11.6</ecNumber>
    </submittedName>
</protein>
<dbReference type="EC" id="3.4.11.6" evidence="4"/>
<dbReference type="PANTHER" id="PTHR12283">
    <property type="entry name" value="GLUTAMINYL-PEPTIDE CYCLOTRANSFERASE"/>
    <property type="match status" value="1"/>
</dbReference>
<dbReference type="AlphaFoldDB" id="A0A3S4X148"/>
<organism evidence="4 5">
    <name type="scientific">Segatella oris</name>
    <dbReference type="NCBI Taxonomy" id="28135"/>
    <lineage>
        <taxon>Bacteria</taxon>
        <taxon>Pseudomonadati</taxon>
        <taxon>Bacteroidota</taxon>
        <taxon>Bacteroidia</taxon>
        <taxon>Bacteroidales</taxon>
        <taxon>Prevotellaceae</taxon>
        <taxon>Segatella</taxon>
    </lineage>
</organism>
<dbReference type="EMBL" id="LR134384">
    <property type="protein sequence ID" value="VEH14810.1"/>
    <property type="molecule type" value="Genomic_DNA"/>
</dbReference>
<accession>A0A3S4X148</accession>
<dbReference type="Pfam" id="PF04389">
    <property type="entry name" value="Peptidase_M28"/>
    <property type="match status" value="1"/>
</dbReference>
<evidence type="ECO:0000313" key="5">
    <source>
        <dbReference type="Proteomes" id="UP000274578"/>
    </source>
</evidence>
<dbReference type="GO" id="GO:0004177">
    <property type="term" value="F:aminopeptidase activity"/>
    <property type="evidence" value="ECO:0007669"/>
    <property type="project" value="UniProtKB-KW"/>
</dbReference>
<evidence type="ECO:0000256" key="2">
    <source>
        <dbReference type="ARBA" id="ARBA00023315"/>
    </source>
</evidence>
<evidence type="ECO:0000313" key="4">
    <source>
        <dbReference type="EMBL" id="VEH14810.1"/>
    </source>
</evidence>
<gene>
    <name evidence="4" type="primary">ywaD</name>
    <name evidence="4" type="ORF">NCTC13071_00794</name>
</gene>
<dbReference type="GO" id="GO:0008270">
    <property type="term" value="F:zinc ion binding"/>
    <property type="evidence" value="ECO:0007669"/>
    <property type="project" value="TreeGrafter"/>
</dbReference>
<keyword evidence="4" id="KW-0645">Protease</keyword>
<dbReference type="Proteomes" id="UP000274578">
    <property type="component" value="Chromosome 1"/>
</dbReference>
<name>A0A3S4X148_9BACT</name>
<dbReference type="InterPro" id="IPR040234">
    <property type="entry name" value="QC/QCL"/>
</dbReference>
<keyword evidence="4" id="KW-0378">Hydrolase</keyword>
<keyword evidence="1" id="KW-0808">Transferase</keyword>
<dbReference type="InterPro" id="IPR007484">
    <property type="entry name" value="Peptidase_M28"/>
</dbReference>
<dbReference type="Gene3D" id="3.40.630.10">
    <property type="entry name" value="Zn peptidases"/>
    <property type="match status" value="1"/>
</dbReference>
<proteinExistence type="predicted"/>
<dbReference type="KEGG" id="poc:NCTC13071_00794"/>
<dbReference type="PANTHER" id="PTHR12283:SF6">
    <property type="entry name" value="GLUTAMINYL-PEPTIDE CYCLOTRANSFERASE-RELATED"/>
    <property type="match status" value="1"/>
</dbReference>